<accession>A0A383DQB2</accession>
<feature type="domain" description="Lipoyl-binding" evidence="2">
    <location>
        <begin position="2"/>
        <end position="77"/>
    </location>
</feature>
<evidence type="ECO:0000259" key="2">
    <source>
        <dbReference type="PROSITE" id="PS50968"/>
    </source>
</evidence>
<dbReference type="EMBL" id="UINC01219098">
    <property type="protein sequence ID" value="SVE46415.1"/>
    <property type="molecule type" value="Genomic_DNA"/>
</dbReference>
<dbReference type="PANTHER" id="PTHR23151">
    <property type="entry name" value="DIHYDROLIPOAMIDE ACETYL/SUCCINYL-TRANSFERASE-RELATED"/>
    <property type="match status" value="1"/>
</dbReference>
<dbReference type="InterPro" id="IPR003016">
    <property type="entry name" value="2-oxoA_DH_lipoyl-BS"/>
</dbReference>
<dbReference type="Pfam" id="PF00364">
    <property type="entry name" value="Biotin_lipoyl"/>
    <property type="match status" value="1"/>
</dbReference>
<dbReference type="AlphaFoldDB" id="A0A383DQB2"/>
<evidence type="ECO:0000256" key="1">
    <source>
        <dbReference type="ARBA" id="ARBA00022823"/>
    </source>
</evidence>
<dbReference type="InterPro" id="IPR000089">
    <property type="entry name" value="Biotin_lipoyl"/>
</dbReference>
<proteinExistence type="predicted"/>
<dbReference type="SUPFAM" id="SSF51230">
    <property type="entry name" value="Single hybrid motif"/>
    <property type="match status" value="1"/>
</dbReference>
<name>A0A383DQB2_9ZZZZ</name>
<gene>
    <name evidence="3" type="ORF">METZ01_LOCUS499269</name>
</gene>
<dbReference type="GO" id="GO:0006086">
    <property type="term" value="P:pyruvate decarboxylation to acetyl-CoA"/>
    <property type="evidence" value="ECO:0007669"/>
    <property type="project" value="InterPro"/>
</dbReference>
<keyword evidence="1" id="KW-0450">Lipoyl</keyword>
<dbReference type="Gene3D" id="2.40.50.100">
    <property type="match status" value="1"/>
</dbReference>
<dbReference type="CDD" id="cd06849">
    <property type="entry name" value="lipoyl_domain"/>
    <property type="match status" value="1"/>
</dbReference>
<dbReference type="InterPro" id="IPR045257">
    <property type="entry name" value="E2/Pdx1"/>
</dbReference>
<dbReference type="PANTHER" id="PTHR23151:SF90">
    <property type="entry name" value="DIHYDROLIPOYLLYSINE-RESIDUE ACETYLTRANSFERASE COMPONENT OF PYRUVATE DEHYDROGENASE COMPLEX, MITOCHONDRIAL-RELATED"/>
    <property type="match status" value="1"/>
</dbReference>
<evidence type="ECO:0000313" key="3">
    <source>
        <dbReference type="EMBL" id="SVE46415.1"/>
    </source>
</evidence>
<feature type="non-terminal residue" evidence="3">
    <location>
        <position position="87"/>
    </location>
</feature>
<dbReference type="GO" id="GO:0045254">
    <property type="term" value="C:pyruvate dehydrogenase complex"/>
    <property type="evidence" value="ECO:0007669"/>
    <property type="project" value="InterPro"/>
</dbReference>
<protein>
    <recommendedName>
        <fullName evidence="2">Lipoyl-binding domain-containing protein</fullName>
    </recommendedName>
</protein>
<dbReference type="PROSITE" id="PS00189">
    <property type="entry name" value="LIPOYL"/>
    <property type="match status" value="1"/>
</dbReference>
<dbReference type="InterPro" id="IPR011053">
    <property type="entry name" value="Single_hybrid_motif"/>
</dbReference>
<organism evidence="3">
    <name type="scientific">marine metagenome</name>
    <dbReference type="NCBI Taxonomy" id="408172"/>
    <lineage>
        <taxon>unclassified sequences</taxon>
        <taxon>metagenomes</taxon>
        <taxon>ecological metagenomes</taxon>
    </lineage>
</organism>
<reference evidence="3" key="1">
    <citation type="submission" date="2018-05" db="EMBL/GenBank/DDBJ databases">
        <authorList>
            <person name="Lanie J.A."/>
            <person name="Ng W.-L."/>
            <person name="Kazmierczak K.M."/>
            <person name="Andrzejewski T.M."/>
            <person name="Davidsen T.M."/>
            <person name="Wayne K.J."/>
            <person name="Tettelin H."/>
            <person name="Glass J.I."/>
            <person name="Rusch D."/>
            <person name="Podicherti R."/>
            <person name="Tsui H.-C.T."/>
            <person name="Winkler M.E."/>
        </authorList>
    </citation>
    <scope>NUCLEOTIDE SEQUENCE</scope>
</reference>
<sequence>MATPIIMPRQGQSVESCILTEWKVKVGDEIAEGDVLAVIETDKASFDLESTASGTILELFWEADDDVPVLANVAAVGKEGEDVSEFR</sequence>
<dbReference type="PROSITE" id="PS50968">
    <property type="entry name" value="BIOTINYL_LIPOYL"/>
    <property type="match status" value="1"/>
</dbReference>